<name>A0A2P5AR60_PARAD</name>
<accession>A0A2P5AR60</accession>
<dbReference type="OrthoDB" id="10445458at2759"/>
<dbReference type="EMBL" id="JXTB01000477">
    <property type="protein sequence ID" value="PON39038.1"/>
    <property type="molecule type" value="Genomic_DNA"/>
</dbReference>
<protein>
    <submittedName>
        <fullName evidence="1">Uncharacterized protein</fullName>
    </submittedName>
</protein>
<gene>
    <name evidence="1" type="ORF">PanWU01x14_307880</name>
</gene>
<evidence type="ECO:0000313" key="2">
    <source>
        <dbReference type="Proteomes" id="UP000237105"/>
    </source>
</evidence>
<keyword evidence="2" id="KW-1185">Reference proteome</keyword>
<evidence type="ECO:0000313" key="1">
    <source>
        <dbReference type="EMBL" id="PON39038.1"/>
    </source>
</evidence>
<organism evidence="1 2">
    <name type="scientific">Parasponia andersonii</name>
    <name type="common">Sponia andersonii</name>
    <dbReference type="NCBI Taxonomy" id="3476"/>
    <lineage>
        <taxon>Eukaryota</taxon>
        <taxon>Viridiplantae</taxon>
        <taxon>Streptophyta</taxon>
        <taxon>Embryophyta</taxon>
        <taxon>Tracheophyta</taxon>
        <taxon>Spermatophyta</taxon>
        <taxon>Magnoliopsida</taxon>
        <taxon>eudicotyledons</taxon>
        <taxon>Gunneridae</taxon>
        <taxon>Pentapetalae</taxon>
        <taxon>rosids</taxon>
        <taxon>fabids</taxon>
        <taxon>Rosales</taxon>
        <taxon>Cannabaceae</taxon>
        <taxon>Parasponia</taxon>
    </lineage>
</organism>
<dbReference type="Proteomes" id="UP000237105">
    <property type="component" value="Unassembled WGS sequence"/>
</dbReference>
<reference evidence="2" key="1">
    <citation type="submission" date="2016-06" db="EMBL/GenBank/DDBJ databases">
        <title>Parallel loss of symbiosis genes in relatives of nitrogen-fixing non-legume Parasponia.</title>
        <authorList>
            <person name="Van Velzen R."/>
            <person name="Holmer R."/>
            <person name="Bu F."/>
            <person name="Rutten L."/>
            <person name="Van Zeijl A."/>
            <person name="Liu W."/>
            <person name="Santuari L."/>
            <person name="Cao Q."/>
            <person name="Sharma T."/>
            <person name="Shen D."/>
            <person name="Roswanjaya Y."/>
            <person name="Wardhani T."/>
            <person name="Kalhor M.S."/>
            <person name="Jansen J."/>
            <person name="Van den Hoogen J."/>
            <person name="Gungor B."/>
            <person name="Hartog M."/>
            <person name="Hontelez J."/>
            <person name="Verver J."/>
            <person name="Yang W.-C."/>
            <person name="Schijlen E."/>
            <person name="Repin R."/>
            <person name="Schilthuizen M."/>
            <person name="Schranz E."/>
            <person name="Heidstra R."/>
            <person name="Miyata K."/>
            <person name="Fedorova E."/>
            <person name="Kohlen W."/>
            <person name="Bisseling T."/>
            <person name="Smit S."/>
            <person name="Geurts R."/>
        </authorList>
    </citation>
    <scope>NUCLEOTIDE SEQUENCE [LARGE SCALE GENOMIC DNA]</scope>
    <source>
        <strain evidence="2">cv. WU1-14</strain>
    </source>
</reference>
<dbReference type="AlphaFoldDB" id="A0A2P5AR60"/>
<sequence length="72" mass="8001">MAIFYLDSMGLRYIYIDDPCDNTNPTGLVWSRMDAGIFAGVQKSKMGQNGFYGVFRRTGGRRQLLMTGGGAR</sequence>
<proteinExistence type="predicted"/>
<comment type="caution">
    <text evidence="1">The sequence shown here is derived from an EMBL/GenBank/DDBJ whole genome shotgun (WGS) entry which is preliminary data.</text>
</comment>